<dbReference type="EMBL" id="NEXV01000205">
    <property type="protein sequence ID" value="PIG86970.1"/>
    <property type="molecule type" value="Genomic_DNA"/>
</dbReference>
<keyword evidence="3" id="KW-0274">FAD</keyword>
<dbReference type="PANTHER" id="PTHR47356">
    <property type="entry name" value="FAD-DEPENDENT MONOOXYGENASE ASQG-RELATED"/>
    <property type="match status" value="1"/>
</dbReference>
<dbReference type="InterPro" id="IPR002938">
    <property type="entry name" value="FAD-bd"/>
</dbReference>
<dbReference type="InterPro" id="IPR050562">
    <property type="entry name" value="FAD_mOase_fung"/>
</dbReference>
<evidence type="ECO:0000256" key="2">
    <source>
        <dbReference type="ARBA" id="ARBA00022630"/>
    </source>
</evidence>
<keyword evidence="7" id="KW-1185">Reference proteome</keyword>
<dbReference type="Gene3D" id="3.50.50.60">
    <property type="entry name" value="FAD/NAD(P)-binding domain"/>
    <property type="match status" value="1"/>
</dbReference>
<dbReference type="PANTHER" id="PTHR47356:SF2">
    <property type="entry name" value="FAD-BINDING DOMAIN-CONTAINING PROTEIN-RELATED"/>
    <property type="match status" value="1"/>
</dbReference>
<keyword evidence="2" id="KW-0285">Flavoprotein</keyword>
<evidence type="ECO:0000313" key="6">
    <source>
        <dbReference type="EMBL" id="PIG86970.1"/>
    </source>
</evidence>
<name>A0A2G7G291_9EURO</name>
<comment type="caution">
    <text evidence="6">The sequence shown here is derived from an EMBL/GenBank/DDBJ whole genome shotgun (WGS) entry which is preliminary data.</text>
</comment>
<keyword evidence="4" id="KW-0560">Oxidoreductase</keyword>
<proteinExistence type="inferred from homology"/>
<dbReference type="GO" id="GO:0004497">
    <property type="term" value="F:monooxygenase activity"/>
    <property type="evidence" value="ECO:0007669"/>
    <property type="project" value="InterPro"/>
</dbReference>
<evidence type="ECO:0000259" key="5">
    <source>
        <dbReference type="Pfam" id="PF01494"/>
    </source>
</evidence>
<protein>
    <recommendedName>
        <fullName evidence="5">FAD-binding domain-containing protein</fullName>
    </recommendedName>
</protein>
<feature type="domain" description="FAD-binding" evidence="5">
    <location>
        <begin position="7"/>
        <end position="75"/>
    </location>
</feature>
<evidence type="ECO:0000256" key="4">
    <source>
        <dbReference type="ARBA" id="ARBA00023002"/>
    </source>
</evidence>
<sequence>MPLPHFKVIIVGASIEGITLAYCLHREGINYRLLEKRDQHVPPREEPLIIMPNGARIWDQLGLLDRITDFTVPIETAYMTLPDTGSHKIGFPKVLRERFGYSPAFMNDKIKFGRNVVRIETGASCMRVGTWDGYEYEGDLVVGADGAHSKVRGEMARLSKLEELTMDVNNDMTVEYVRITGVSTRCLDYPALARGTFMASNGAGQNITCLVGNNAEILWSVFLKFDRRYPYGSAPELSEKEIRQRCERAKLFNQTLCTSLNWRDVWDRRKSVSMTPMEEGLRGRWHGRDIVCIGGSMHKVFSSSPRFTLGDLTMIYTTPHTGQDTSCSIEDAAELTNLLYGCLRGRHTKPSTEGMNTVLATYTQRRIRRMKPIYREAK</sequence>
<accession>A0A2G7G291</accession>
<dbReference type="PRINTS" id="PR00420">
    <property type="entry name" value="RNGMNOXGNASE"/>
</dbReference>
<gene>
    <name evidence="6" type="ORF">AARAC_004747</name>
</gene>
<comment type="similarity">
    <text evidence="1">Belongs to the paxM FAD-dependent monooxygenase family.</text>
</comment>
<evidence type="ECO:0000313" key="7">
    <source>
        <dbReference type="Proteomes" id="UP000231358"/>
    </source>
</evidence>
<evidence type="ECO:0000256" key="1">
    <source>
        <dbReference type="ARBA" id="ARBA00007992"/>
    </source>
</evidence>
<dbReference type="InterPro" id="IPR036188">
    <property type="entry name" value="FAD/NAD-bd_sf"/>
</dbReference>
<dbReference type="GO" id="GO:0071949">
    <property type="term" value="F:FAD binding"/>
    <property type="evidence" value="ECO:0007669"/>
    <property type="project" value="InterPro"/>
</dbReference>
<dbReference type="Pfam" id="PF01494">
    <property type="entry name" value="FAD_binding_3"/>
    <property type="match status" value="1"/>
</dbReference>
<reference evidence="6 7" key="1">
    <citation type="submission" date="2017-05" db="EMBL/GenBank/DDBJ databases">
        <title>Genome sequence for an aflatoxigenic pathogen of Argentinian peanut, Aspergillus arachidicola.</title>
        <authorList>
            <person name="Moore G."/>
            <person name="Beltz S.B."/>
            <person name="Mack B.M."/>
        </authorList>
    </citation>
    <scope>NUCLEOTIDE SEQUENCE [LARGE SCALE GENOMIC DNA]</scope>
    <source>
        <strain evidence="6 7">CBS 117610</strain>
    </source>
</reference>
<dbReference type="Proteomes" id="UP000231358">
    <property type="component" value="Unassembled WGS sequence"/>
</dbReference>
<dbReference type="STRING" id="656916.A0A2G7G291"/>
<dbReference type="SUPFAM" id="SSF51905">
    <property type="entry name" value="FAD/NAD(P)-binding domain"/>
    <property type="match status" value="1"/>
</dbReference>
<organism evidence="6 7">
    <name type="scientific">Aspergillus arachidicola</name>
    <dbReference type="NCBI Taxonomy" id="656916"/>
    <lineage>
        <taxon>Eukaryota</taxon>
        <taxon>Fungi</taxon>
        <taxon>Dikarya</taxon>
        <taxon>Ascomycota</taxon>
        <taxon>Pezizomycotina</taxon>
        <taxon>Eurotiomycetes</taxon>
        <taxon>Eurotiomycetidae</taxon>
        <taxon>Eurotiales</taxon>
        <taxon>Aspergillaceae</taxon>
        <taxon>Aspergillus</taxon>
        <taxon>Aspergillus subgen. Circumdati</taxon>
    </lineage>
</organism>
<evidence type="ECO:0000256" key="3">
    <source>
        <dbReference type="ARBA" id="ARBA00022827"/>
    </source>
</evidence>
<dbReference type="AlphaFoldDB" id="A0A2G7G291"/>